<dbReference type="Pfam" id="PF00560">
    <property type="entry name" value="LRR_1"/>
    <property type="match status" value="1"/>
</dbReference>
<feature type="signal peptide" evidence="3">
    <location>
        <begin position="1"/>
        <end position="20"/>
    </location>
</feature>
<sequence length="316" mass="37491">MNFLLFFFPVLLNCARYKITHNDYKSIKKLILKPYEIGLYNEIIKNPYFLCSFEINEDMKEIRIIKLDNIDPKTGYNIFPIIFCEITNIKCLILGGLKLSRLPDQFRKFKELGFLALQYNKFREFPQVLFSLSKLRVLYLDANKFDTIPSEIIRMKSLEILNIQNCSNLINISSNLFKLKTLSKLRLSLNHLLFKKNDFITYPIYSDDRVFIENEGDDENNNDYKNFVSYKSLKKLIIRNNSLSTFPKIFCNFINLEQLDISTNLFEEIPYEIHSFTNLRKLNVSYNCIEKVIIENGMFNNLSKLYLEHNEITELF</sequence>
<dbReference type="PANTHER" id="PTHR48051:SF33">
    <property type="entry name" value="NON-SPECIFIC SERINE_THREONINE PROTEIN KINASE"/>
    <property type="match status" value="1"/>
</dbReference>
<dbReference type="OrthoDB" id="660555at2759"/>
<dbReference type="Gene3D" id="3.80.10.10">
    <property type="entry name" value="Ribonuclease Inhibitor"/>
    <property type="match status" value="2"/>
</dbReference>
<feature type="chain" id="PRO_5004546681" evidence="3">
    <location>
        <begin position="21"/>
        <end position="316"/>
    </location>
</feature>
<dbReference type="SMART" id="SM00369">
    <property type="entry name" value="LRR_TYP"/>
    <property type="match status" value="4"/>
</dbReference>
<evidence type="ECO:0000256" key="1">
    <source>
        <dbReference type="ARBA" id="ARBA00022614"/>
    </source>
</evidence>
<feature type="non-terminal residue" evidence="5">
    <location>
        <position position="316"/>
    </location>
</feature>
<dbReference type="STRING" id="1358809.S7XHD2"/>
<accession>S7XHD2</accession>
<dbReference type="PANTHER" id="PTHR48051">
    <property type="match status" value="1"/>
</dbReference>
<proteinExistence type="predicted"/>
<dbReference type="SUPFAM" id="SSF52058">
    <property type="entry name" value="L domain-like"/>
    <property type="match status" value="1"/>
</dbReference>
<dbReference type="EMBL" id="ATCN01000764">
    <property type="protein sequence ID" value="EPR78469.1"/>
    <property type="molecule type" value="Genomic_DNA"/>
</dbReference>
<evidence type="ECO:0000256" key="3">
    <source>
        <dbReference type="SAM" id="SignalP"/>
    </source>
</evidence>
<dbReference type="Proteomes" id="UP000014978">
    <property type="component" value="Unassembled WGS sequence"/>
</dbReference>
<dbReference type="InterPro" id="IPR055414">
    <property type="entry name" value="LRR_R13L4/SHOC2-like"/>
</dbReference>
<dbReference type="HOGENOM" id="CLU_000288_18_15_1"/>
<dbReference type="InterPro" id="IPR001611">
    <property type="entry name" value="Leu-rich_rpt"/>
</dbReference>
<name>S7XHD2_SPRLO</name>
<dbReference type="InterPro" id="IPR003591">
    <property type="entry name" value="Leu-rich_rpt_typical-subtyp"/>
</dbReference>
<gene>
    <name evidence="5" type="ORF">SLOPH_2639</name>
</gene>
<dbReference type="InParanoid" id="S7XHD2"/>
<evidence type="ECO:0000256" key="2">
    <source>
        <dbReference type="ARBA" id="ARBA00022737"/>
    </source>
</evidence>
<evidence type="ECO:0000313" key="6">
    <source>
        <dbReference type="Proteomes" id="UP000014978"/>
    </source>
</evidence>
<dbReference type="GO" id="GO:0005737">
    <property type="term" value="C:cytoplasm"/>
    <property type="evidence" value="ECO:0007669"/>
    <property type="project" value="TreeGrafter"/>
</dbReference>
<keyword evidence="6" id="KW-1185">Reference proteome</keyword>
<feature type="domain" description="Disease resistance R13L4/SHOC-2-like LRR" evidence="4">
    <location>
        <begin position="62"/>
        <end position="191"/>
    </location>
</feature>
<dbReference type="AlphaFoldDB" id="S7XHD2"/>
<reference evidence="6" key="1">
    <citation type="journal article" date="2013" name="PLoS Genet.">
        <title>The genome of Spraguea lophii and the basis of host-microsporidian interactions.</title>
        <authorList>
            <person name="Campbell S.E."/>
            <person name="Williams T.A."/>
            <person name="Yousuf A."/>
            <person name="Soanes D.M."/>
            <person name="Paszkiewicz K.H."/>
            <person name="Williams B.A.P."/>
        </authorList>
    </citation>
    <scope>NUCLEOTIDE SEQUENCE [LARGE SCALE GENOMIC DNA]</scope>
    <source>
        <strain evidence="6">42_110</strain>
    </source>
</reference>
<dbReference type="VEuPathDB" id="MicrosporidiaDB:SLOPH_2639"/>
<dbReference type="InterPro" id="IPR050216">
    <property type="entry name" value="LRR_domain-containing"/>
</dbReference>
<organism evidence="5 6">
    <name type="scientific">Spraguea lophii (strain 42_110)</name>
    <name type="common">Microsporidian parasite</name>
    <dbReference type="NCBI Taxonomy" id="1358809"/>
    <lineage>
        <taxon>Eukaryota</taxon>
        <taxon>Fungi</taxon>
        <taxon>Fungi incertae sedis</taxon>
        <taxon>Microsporidia</taxon>
        <taxon>Spragueidae</taxon>
        <taxon>Spraguea</taxon>
    </lineage>
</organism>
<evidence type="ECO:0000313" key="5">
    <source>
        <dbReference type="EMBL" id="EPR78469.1"/>
    </source>
</evidence>
<protein>
    <submittedName>
        <fullName evidence="5">Leucine rich repeat protein</fullName>
    </submittedName>
</protein>
<dbReference type="InterPro" id="IPR032675">
    <property type="entry name" value="LRR_dom_sf"/>
</dbReference>
<dbReference type="Pfam" id="PF23598">
    <property type="entry name" value="LRR_14"/>
    <property type="match status" value="1"/>
</dbReference>
<evidence type="ECO:0000259" key="4">
    <source>
        <dbReference type="Pfam" id="PF23598"/>
    </source>
</evidence>
<comment type="caution">
    <text evidence="5">The sequence shown here is derived from an EMBL/GenBank/DDBJ whole genome shotgun (WGS) entry which is preliminary data.</text>
</comment>
<keyword evidence="2" id="KW-0677">Repeat</keyword>
<keyword evidence="1" id="KW-0433">Leucine-rich repeat</keyword>
<keyword evidence="3" id="KW-0732">Signal</keyword>